<dbReference type="GO" id="GO:0000981">
    <property type="term" value="F:DNA-binding transcription factor activity, RNA polymerase II-specific"/>
    <property type="evidence" value="ECO:0007669"/>
    <property type="project" value="InterPro"/>
</dbReference>
<feature type="compositionally biased region" description="Polar residues" evidence="2">
    <location>
        <begin position="101"/>
        <end position="110"/>
    </location>
</feature>
<name>A0A6A5ZCZ0_9PLEO</name>
<dbReference type="PROSITE" id="PS00463">
    <property type="entry name" value="ZN2_CY6_FUNGAL_1"/>
    <property type="match status" value="1"/>
</dbReference>
<dbReference type="EMBL" id="ML977319">
    <property type="protein sequence ID" value="KAF2117065.1"/>
    <property type="molecule type" value="Genomic_DNA"/>
</dbReference>
<dbReference type="GO" id="GO:0008270">
    <property type="term" value="F:zinc ion binding"/>
    <property type="evidence" value="ECO:0007669"/>
    <property type="project" value="InterPro"/>
</dbReference>
<accession>A0A6A5ZCZ0</accession>
<feature type="region of interest" description="Disordered" evidence="2">
    <location>
        <begin position="1"/>
        <end position="40"/>
    </location>
</feature>
<dbReference type="Proteomes" id="UP000799770">
    <property type="component" value="Unassembled WGS sequence"/>
</dbReference>
<sequence>MSDTSTPGANKAGDFVSWQPEDAEPPRKSATRAYHRKSRAGCQQCRARRVKCDEEHPVCKNCQRHQSSCIWGHTTGPQPSMPTGLSTPKAYELRTRPLSHSEPSLDSSRQPDIPESKTRRLSELHLLHHWMTTTSFTFNLPNSKSFIWSSLIPPVAFKHDSLLYAIYAATSLHLSHLHPNDPNHFKTYQEYLGLCLRIHRDNVAVLNADNADAAMLTATLLRVCSKAALQLRDLEEGGEYVPPVEWLVMNFGTGHGLSVAAWKYLMHDENSVMRKIISNDTPGLDPSSASLRDDKKIFDRRNITPALSGLLHRTAENEAEEPWDEEIKSTYEDTVAYIGSCQQAIDAGDSDSNVLRRVVLFPTIVERKFITLVEEERDRALVILAYYFSFWRRFEGLWWCGGAGVREMRAISRVVDTGWKDLLTRLVGGESEDVERS</sequence>
<feature type="domain" description="Zn(2)-C6 fungal-type" evidence="3">
    <location>
        <begin position="41"/>
        <end position="71"/>
    </location>
</feature>
<protein>
    <recommendedName>
        <fullName evidence="3">Zn(2)-C6 fungal-type domain-containing protein</fullName>
    </recommendedName>
</protein>
<dbReference type="InterPro" id="IPR052400">
    <property type="entry name" value="Zn2-C6_fungal_TF"/>
</dbReference>
<dbReference type="CDD" id="cd00067">
    <property type="entry name" value="GAL4"/>
    <property type="match status" value="1"/>
</dbReference>
<dbReference type="PROSITE" id="PS50048">
    <property type="entry name" value="ZN2_CY6_FUNGAL_2"/>
    <property type="match status" value="1"/>
</dbReference>
<reference evidence="4" key="1">
    <citation type="journal article" date="2020" name="Stud. Mycol.">
        <title>101 Dothideomycetes genomes: a test case for predicting lifestyles and emergence of pathogens.</title>
        <authorList>
            <person name="Haridas S."/>
            <person name="Albert R."/>
            <person name="Binder M."/>
            <person name="Bloem J."/>
            <person name="Labutti K."/>
            <person name="Salamov A."/>
            <person name="Andreopoulos B."/>
            <person name="Baker S."/>
            <person name="Barry K."/>
            <person name="Bills G."/>
            <person name="Bluhm B."/>
            <person name="Cannon C."/>
            <person name="Castanera R."/>
            <person name="Culley D."/>
            <person name="Daum C."/>
            <person name="Ezra D."/>
            <person name="Gonzalez J."/>
            <person name="Henrissat B."/>
            <person name="Kuo A."/>
            <person name="Liang C."/>
            <person name="Lipzen A."/>
            <person name="Lutzoni F."/>
            <person name="Magnuson J."/>
            <person name="Mondo S."/>
            <person name="Nolan M."/>
            <person name="Ohm R."/>
            <person name="Pangilinan J."/>
            <person name="Park H.-J."/>
            <person name="Ramirez L."/>
            <person name="Alfaro M."/>
            <person name="Sun H."/>
            <person name="Tritt A."/>
            <person name="Yoshinaga Y."/>
            <person name="Zwiers L.-H."/>
            <person name="Turgeon B."/>
            <person name="Goodwin S."/>
            <person name="Spatafora J."/>
            <person name="Crous P."/>
            <person name="Grigoriev I."/>
        </authorList>
    </citation>
    <scope>NUCLEOTIDE SEQUENCE</scope>
    <source>
        <strain evidence="4">CBS 627.86</strain>
    </source>
</reference>
<evidence type="ECO:0000313" key="4">
    <source>
        <dbReference type="EMBL" id="KAF2117065.1"/>
    </source>
</evidence>
<evidence type="ECO:0000256" key="1">
    <source>
        <dbReference type="ARBA" id="ARBA00023242"/>
    </source>
</evidence>
<evidence type="ECO:0000259" key="3">
    <source>
        <dbReference type="PROSITE" id="PS50048"/>
    </source>
</evidence>
<dbReference type="OrthoDB" id="187139at2759"/>
<proteinExistence type="predicted"/>
<keyword evidence="1" id="KW-0539">Nucleus</keyword>
<dbReference type="InterPro" id="IPR036864">
    <property type="entry name" value="Zn2-C6_fun-type_DNA-bd_sf"/>
</dbReference>
<feature type="region of interest" description="Disordered" evidence="2">
    <location>
        <begin position="96"/>
        <end position="117"/>
    </location>
</feature>
<feature type="compositionally biased region" description="Basic residues" evidence="2">
    <location>
        <begin position="29"/>
        <end position="39"/>
    </location>
</feature>
<evidence type="ECO:0000313" key="5">
    <source>
        <dbReference type="Proteomes" id="UP000799770"/>
    </source>
</evidence>
<dbReference type="AlphaFoldDB" id="A0A6A5ZCZ0"/>
<dbReference type="Pfam" id="PF00172">
    <property type="entry name" value="Zn_clus"/>
    <property type="match status" value="1"/>
</dbReference>
<dbReference type="Gene3D" id="4.10.240.10">
    <property type="entry name" value="Zn(2)-C6 fungal-type DNA-binding domain"/>
    <property type="match status" value="1"/>
</dbReference>
<gene>
    <name evidence="4" type="ORF">BDV96DRAFT_685755</name>
</gene>
<organism evidence="4 5">
    <name type="scientific">Lophiotrema nucula</name>
    <dbReference type="NCBI Taxonomy" id="690887"/>
    <lineage>
        <taxon>Eukaryota</taxon>
        <taxon>Fungi</taxon>
        <taxon>Dikarya</taxon>
        <taxon>Ascomycota</taxon>
        <taxon>Pezizomycotina</taxon>
        <taxon>Dothideomycetes</taxon>
        <taxon>Pleosporomycetidae</taxon>
        <taxon>Pleosporales</taxon>
        <taxon>Lophiotremataceae</taxon>
        <taxon>Lophiotrema</taxon>
    </lineage>
</organism>
<dbReference type="SMART" id="SM00066">
    <property type="entry name" value="GAL4"/>
    <property type="match status" value="1"/>
</dbReference>
<keyword evidence="5" id="KW-1185">Reference proteome</keyword>
<evidence type="ECO:0000256" key="2">
    <source>
        <dbReference type="SAM" id="MobiDB-lite"/>
    </source>
</evidence>
<dbReference type="PANTHER" id="PTHR47657:SF14">
    <property type="entry name" value="ZN(2)-C6 FUNGAL-TYPE DOMAIN-CONTAINING PROTEIN"/>
    <property type="match status" value="1"/>
</dbReference>
<dbReference type="InterPro" id="IPR001138">
    <property type="entry name" value="Zn2Cys6_DnaBD"/>
</dbReference>
<dbReference type="SUPFAM" id="SSF57701">
    <property type="entry name" value="Zn2/Cys6 DNA-binding domain"/>
    <property type="match status" value="1"/>
</dbReference>
<dbReference type="PANTHER" id="PTHR47657">
    <property type="entry name" value="STEROL REGULATORY ELEMENT-BINDING PROTEIN ECM22"/>
    <property type="match status" value="1"/>
</dbReference>